<dbReference type="AlphaFoldDB" id="A0A4Y8AD34"/>
<organism evidence="2 3">
    <name type="scientific">Mucilaginibacter phyllosphaerae</name>
    <dbReference type="NCBI Taxonomy" id="1812349"/>
    <lineage>
        <taxon>Bacteria</taxon>
        <taxon>Pseudomonadati</taxon>
        <taxon>Bacteroidota</taxon>
        <taxon>Sphingobacteriia</taxon>
        <taxon>Sphingobacteriales</taxon>
        <taxon>Sphingobacteriaceae</taxon>
        <taxon>Mucilaginibacter</taxon>
    </lineage>
</organism>
<reference evidence="2 3" key="1">
    <citation type="journal article" date="2016" name="Int. J. Syst. Evol. Microbiol.">
        <title>Proposal of Mucilaginibacter phyllosphaerae sp. nov. isolated from the phyllosphere of Galium album.</title>
        <authorList>
            <person name="Aydogan E.L."/>
            <person name="Busse H.J."/>
            <person name="Moser G."/>
            <person name="Muller C."/>
            <person name="Kampfer P."/>
            <person name="Glaeser S.P."/>
        </authorList>
    </citation>
    <scope>NUCLEOTIDE SEQUENCE [LARGE SCALE GENOMIC DNA]</scope>
    <source>
        <strain evidence="2 3">PP-F2FG21</strain>
    </source>
</reference>
<keyword evidence="4" id="KW-1185">Reference proteome</keyword>
<protein>
    <submittedName>
        <fullName evidence="2">Uncharacterized protein</fullName>
    </submittedName>
</protein>
<sequence>MEHTDNFADNWRIQGEGPKPLELSSIDQFIDTYGREQAIGYIRAIRDMVNEIEYAAYDTRPNVGLGSRPLTRMKNNLKKLLLHKENFLLVAEDKLKIRTSPNPG</sequence>
<accession>A0A4Y8AD34</accession>
<proteinExistence type="predicted"/>
<comment type="caution">
    <text evidence="2">The sequence shown here is derived from an EMBL/GenBank/DDBJ whole genome shotgun (WGS) entry which is preliminary data.</text>
</comment>
<dbReference type="EMBL" id="JACIEG010000003">
    <property type="protein sequence ID" value="MBB3969291.1"/>
    <property type="molecule type" value="Genomic_DNA"/>
</dbReference>
<dbReference type="Proteomes" id="UP000583101">
    <property type="component" value="Unassembled WGS sequence"/>
</dbReference>
<reference evidence="1 4" key="3">
    <citation type="submission" date="2020-08" db="EMBL/GenBank/DDBJ databases">
        <title>Genomic Encyclopedia of Type Strains, Phase IV (KMG-IV): sequencing the most valuable type-strain genomes for metagenomic binning, comparative biology and taxonomic classification.</title>
        <authorList>
            <person name="Goeker M."/>
        </authorList>
    </citation>
    <scope>NUCLEOTIDE SEQUENCE [LARGE SCALE GENOMIC DNA]</scope>
    <source>
        <strain evidence="1 4">DSM 100995</strain>
    </source>
</reference>
<evidence type="ECO:0000313" key="4">
    <source>
        <dbReference type="Proteomes" id="UP000583101"/>
    </source>
</evidence>
<gene>
    <name evidence="2" type="ORF">E2R65_12320</name>
    <name evidence="1" type="ORF">GGR35_001894</name>
</gene>
<evidence type="ECO:0000313" key="2">
    <source>
        <dbReference type="EMBL" id="TEW65912.1"/>
    </source>
</evidence>
<evidence type="ECO:0000313" key="1">
    <source>
        <dbReference type="EMBL" id="MBB3969291.1"/>
    </source>
</evidence>
<evidence type="ECO:0000313" key="3">
    <source>
        <dbReference type="Proteomes" id="UP000297248"/>
    </source>
</evidence>
<dbReference type="RefSeq" id="WP_134336778.1">
    <property type="nucleotide sequence ID" value="NZ_BMCZ01000002.1"/>
</dbReference>
<dbReference type="Proteomes" id="UP000297248">
    <property type="component" value="Unassembled WGS sequence"/>
</dbReference>
<dbReference type="EMBL" id="SNQG01000004">
    <property type="protein sequence ID" value="TEW65912.1"/>
    <property type="molecule type" value="Genomic_DNA"/>
</dbReference>
<name>A0A4Y8AD34_9SPHI</name>
<reference evidence="2" key="2">
    <citation type="submission" date="2019-03" db="EMBL/GenBank/DDBJ databases">
        <authorList>
            <person name="Yan Y.-Q."/>
            <person name="Du Z.-J."/>
        </authorList>
    </citation>
    <scope>NUCLEOTIDE SEQUENCE</scope>
    <source>
        <strain evidence="2">PP-F2FG21</strain>
    </source>
</reference>